<accession>A0ABY1QZG3</accession>
<keyword evidence="2" id="KW-1185">Reference proteome</keyword>
<dbReference type="EMBL" id="FXUO01000001">
    <property type="protein sequence ID" value="SMP87836.1"/>
    <property type="molecule type" value="Genomic_DNA"/>
</dbReference>
<sequence>MINDESLASLFKSSTKVFGKSTAEVNHRYTFLVEAVCNFYEYYLLVKFFLKTFQRLEYQ</sequence>
<name>A0ABY1QZG3_9FLAO</name>
<evidence type="ECO:0000313" key="2">
    <source>
        <dbReference type="Proteomes" id="UP001158050"/>
    </source>
</evidence>
<protein>
    <submittedName>
        <fullName evidence="1">Uncharacterized protein</fullName>
    </submittedName>
</protein>
<proteinExistence type="predicted"/>
<evidence type="ECO:0000313" key="1">
    <source>
        <dbReference type="EMBL" id="SMP87836.1"/>
    </source>
</evidence>
<gene>
    <name evidence="1" type="ORF">SAMN05421679_101364</name>
</gene>
<dbReference type="Proteomes" id="UP001158050">
    <property type="component" value="Unassembled WGS sequence"/>
</dbReference>
<comment type="caution">
    <text evidence="1">The sequence shown here is derived from an EMBL/GenBank/DDBJ whole genome shotgun (WGS) entry which is preliminary data.</text>
</comment>
<organism evidence="1 2">
    <name type="scientific">Epilithonimonas pallida</name>
    <dbReference type="NCBI Taxonomy" id="373671"/>
    <lineage>
        <taxon>Bacteria</taxon>
        <taxon>Pseudomonadati</taxon>
        <taxon>Bacteroidota</taxon>
        <taxon>Flavobacteriia</taxon>
        <taxon>Flavobacteriales</taxon>
        <taxon>Weeksellaceae</taxon>
        <taxon>Chryseobacterium group</taxon>
        <taxon>Epilithonimonas</taxon>
    </lineage>
</organism>
<reference evidence="1 2" key="1">
    <citation type="submission" date="2017-05" db="EMBL/GenBank/DDBJ databases">
        <authorList>
            <person name="Varghese N."/>
            <person name="Submissions S."/>
        </authorList>
    </citation>
    <scope>NUCLEOTIDE SEQUENCE [LARGE SCALE GENOMIC DNA]</scope>
    <source>
        <strain evidence="1 2">DSM 18015</strain>
    </source>
</reference>